<dbReference type="InterPro" id="IPR013425">
    <property type="entry name" value="Autotrns_rpt"/>
</dbReference>
<evidence type="ECO:0000313" key="4">
    <source>
        <dbReference type="EMBL" id="SMQ60744.1"/>
    </source>
</evidence>
<dbReference type="InterPro" id="IPR005546">
    <property type="entry name" value="Autotransporte_beta"/>
</dbReference>
<dbReference type="Gene3D" id="2.40.128.130">
    <property type="entry name" value="Autotransporter beta-domain"/>
    <property type="match status" value="1"/>
</dbReference>
<name>A0A1Y6EDT0_9SPHN</name>
<keyword evidence="5" id="KW-1185">Reference proteome</keyword>
<sequence>MSTIAKSRLLTTSAIAGISILQLGAAAHAQEQTPAFGVHVDQPGTVEINVGEDEEIVGDDIGIYADNGTVIVDNAGTIRGDGFSPAGLDSRPAGGIVIAQPGASITNSGTISGAANGIATSYFFSEDENGDNLPPAALAADTVVVNSGLISGEGGAGVSLVGGGSVTNDGTIRGANGAPGSGINGIGVAIVEFPDRIAEGVAGVGSIVNSEDGLIEGQAIGAVLQGGGTIENQGTIRAYGQFNPATPAAQTPIGVVMTATPDQQGRSATLTNDGLVQGFIGVVATGSLETVTINNEGAIIGQGVGITGQSTGDLIVNNGEDVQIVASGNAIAANTSTLTVDNAGLIQSQGQVGINIASANAVIVNSGGIVGGTNAITTAALQTAPNVFVNTAVNASVVNSGYITAQNGTGVRFQGGGSVANSGSISGTIDGVYIAMLPDQDAEGLSATVANEAEGEVSGGRFGVNLMAGGSVENDGSISGGFTGVVVQNALGLAEVAGSVTNSGSITGTNAFGVAFDGLASATLTNSGTITGGGNDGVNVSYMAGGHTMIDNQDGATITGAASGIRIDDGTAEIVNAGTIRGNGSSTDLYFYPDAGITVTGGVATITNSGTISGNRLGITTAPYMDPFTGEYSGVAVGTAVVNSGTIFGDNDDGVRLIGGGSVTNSGTIEGRTEAFADGISMFAYTDQANEDYAASVTNQDGGSIAGQRFGIILSGGGSVDNAGEIVGVAGGVFIQGTALNSAPGEDRSGLTASVVNSGLIHGTGDLGGSGGDGYGVGFGSDMSSATLENSGTILSDFGAAVSQGSRADVTVTNLDGGTIEGATSGIYSFATGTLAVDNAGTIRGNGSYDGFAAAPDAGITITTATSSVTNSGTISGAGAGITTAYQFDDDIGDLVGIAIGTTVENSGTISGESNDGVRLIGGGTVTNSGIITGAGASFADGVSMYAYDGQDGESFAANVVNSASGTIGGDRFGIILSGGGTVDNAGTITGTTGGALIQSDLADTPGLLGNFINSGTITSADGAAIIAHVQSNVTNAGTLSGGNGVAIQLDAYDDVVTLKTGSAVDGLIDAGAGEDNLVLDGDILELTEAQQLTSVSGFEALTVAAGYWSTSGMVGEFGNVVIDEGAALQVNEVAGEEGGESPILTPAVTTNGLLVLNFGDDETVSNLDELTISGSGKLQLIGDAVFTVDTDTVAHTGGTIVSNGGLVLTGLLQGDVKTEGDGYFELGAGGTEGSFVGDIVNDGRFIFNRSDDYDFLGAFSGSGTLDKLGDGTLTFMGDYGFQGVTNIFGGAVRIGGTIDPGTDFNLGEGGSLDITGKDQTIGGLAGESGAQVVLGDNQLTVDQDDNSEFAGTISGSGGFVKSGDGTLNLSGDSDYTGPTTVDGGKLAVNGSIVSDVTVNAGGALGGNGSVGTTTINGDGKLTPGNSIGRLTVNGDLNFAAGSVYEVEVNAAGAGDRVDATGLVTIDSDASVAVLAEDGDYNGRTDYVILTGAGGIDGTFGSVTSDLAFLDPLLRYGANSVTLSLYRNDVDFADVAIGFNQASVAAAVQSRGIDDPLFEAVVNQNAAGAQAAFGDLSGEILASTLSGLTDDSRHLRNALYSMSGPAEAGLFLWGSAFGGWGDFDAKGGRFGMDTDHKGFVTGIGYGGNGFAAAISAGIGDSDFRLSGRNDHAQADSKYLAAHVSYGTGEGVRAAAGLAYGWHDIDTSRSVSVATLAQTLTSKRDADTMQLFGELGYDVRTGNLALTPFFRLAHVRIKSDAFAEAGGNAALSIAAAKQETTFVSLGGRVRFNIGEGFQPYVSAAWNRASGDRGAPVAAAFTTGGGSFDLIGTPIPKNSAEIEAGFDYSAGNFRIGAAYSGTLAGDRNTHGARVTARIAF</sequence>
<dbReference type="InterPro" id="IPR036709">
    <property type="entry name" value="Autotransporte_beta_dom_sf"/>
</dbReference>
<accession>A0A1Y6EDT0</accession>
<dbReference type="Proteomes" id="UP000194469">
    <property type="component" value="Unassembled WGS sequence"/>
</dbReference>
<protein>
    <submittedName>
        <fullName evidence="4">Uncharacterized conserved protein, contains a C-terminal beta-barrel porin domain</fullName>
    </submittedName>
</protein>
<dbReference type="GeneID" id="303000548"/>
<reference evidence="5" key="1">
    <citation type="submission" date="2017-04" db="EMBL/GenBank/DDBJ databases">
        <authorList>
            <person name="Varghese N."/>
            <person name="Submissions S."/>
        </authorList>
    </citation>
    <scope>NUCLEOTIDE SEQUENCE [LARGE SCALE GENOMIC DNA]</scope>
    <source>
        <strain evidence="5">UI2</strain>
    </source>
</reference>
<feature type="domain" description="Autotransporter" evidence="3">
    <location>
        <begin position="1605"/>
        <end position="1878"/>
    </location>
</feature>
<dbReference type="SUPFAM" id="SSF51126">
    <property type="entry name" value="Pectin lyase-like"/>
    <property type="match status" value="1"/>
</dbReference>
<organism evidence="4 5">
    <name type="scientific">Sphingopyxis terrae subsp. ummariensis</name>
    <dbReference type="NCBI Taxonomy" id="429001"/>
    <lineage>
        <taxon>Bacteria</taxon>
        <taxon>Pseudomonadati</taxon>
        <taxon>Pseudomonadota</taxon>
        <taxon>Alphaproteobacteria</taxon>
        <taxon>Sphingomonadales</taxon>
        <taxon>Sphingomonadaceae</taxon>
        <taxon>Sphingopyxis</taxon>
    </lineage>
</organism>
<dbReference type="NCBIfam" id="TIGR02601">
    <property type="entry name" value="autotrns_rpt"/>
    <property type="match status" value="1"/>
</dbReference>
<proteinExistence type="predicted"/>
<dbReference type="InterPro" id="IPR011050">
    <property type="entry name" value="Pectin_lyase_fold/virulence"/>
</dbReference>
<feature type="chain" id="PRO_5013074201" evidence="2">
    <location>
        <begin position="30"/>
        <end position="1878"/>
    </location>
</feature>
<evidence type="ECO:0000256" key="1">
    <source>
        <dbReference type="ARBA" id="ARBA00022729"/>
    </source>
</evidence>
<gene>
    <name evidence="4" type="ORF">SAMN06295984_0464</name>
</gene>
<feature type="signal peptide" evidence="2">
    <location>
        <begin position="1"/>
        <end position="29"/>
    </location>
</feature>
<dbReference type="Gene3D" id="2.160.20.20">
    <property type="match status" value="1"/>
</dbReference>
<evidence type="ECO:0000313" key="5">
    <source>
        <dbReference type="Proteomes" id="UP000194469"/>
    </source>
</evidence>
<dbReference type="InterPro" id="IPR012332">
    <property type="entry name" value="Autotransporter_pectin_lyase_C"/>
</dbReference>
<evidence type="ECO:0000256" key="2">
    <source>
        <dbReference type="SAM" id="SignalP"/>
    </source>
</evidence>
<dbReference type="EMBL" id="FXWL01000001">
    <property type="protein sequence ID" value="SMQ60744.1"/>
    <property type="molecule type" value="Genomic_DNA"/>
</dbReference>
<keyword evidence="1 2" id="KW-0732">Signal</keyword>
<dbReference type="PROSITE" id="PS51208">
    <property type="entry name" value="AUTOTRANSPORTER"/>
    <property type="match status" value="1"/>
</dbReference>
<dbReference type="Pfam" id="PF12951">
    <property type="entry name" value="PATR"/>
    <property type="match status" value="2"/>
</dbReference>
<evidence type="ECO:0000259" key="3">
    <source>
        <dbReference type="PROSITE" id="PS51208"/>
    </source>
</evidence>
<dbReference type="SMART" id="SM00869">
    <property type="entry name" value="Autotransporter"/>
    <property type="match status" value="1"/>
</dbReference>
<dbReference type="Pfam" id="PF03797">
    <property type="entry name" value="Autotransporter"/>
    <property type="match status" value="1"/>
</dbReference>
<dbReference type="SUPFAM" id="SSF103515">
    <property type="entry name" value="Autotransporter"/>
    <property type="match status" value="1"/>
</dbReference>
<dbReference type="RefSeq" id="WP_086455871.1">
    <property type="nucleotide sequence ID" value="NZ_FXWL01000001.1"/>
</dbReference>